<dbReference type="SUPFAM" id="SSF109854">
    <property type="entry name" value="DinB/YfiT-like putative metalloenzymes"/>
    <property type="match status" value="1"/>
</dbReference>
<evidence type="ECO:0000313" key="2">
    <source>
        <dbReference type="EMBL" id="TCN18837.1"/>
    </source>
</evidence>
<name>A0A4R2AXQ0_9BACI</name>
<reference evidence="2 3" key="1">
    <citation type="journal article" date="2015" name="Stand. Genomic Sci.">
        <title>Genomic Encyclopedia of Bacterial and Archaeal Type Strains, Phase III: the genomes of soil and plant-associated and newly described type strains.</title>
        <authorList>
            <person name="Whitman W.B."/>
            <person name="Woyke T."/>
            <person name="Klenk H.P."/>
            <person name="Zhou Y."/>
            <person name="Lilburn T.G."/>
            <person name="Beck B.J."/>
            <person name="De Vos P."/>
            <person name="Vandamme P."/>
            <person name="Eisen J.A."/>
            <person name="Garrity G."/>
            <person name="Hugenholtz P."/>
            <person name="Kyrpides N.C."/>
        </authorList>
    </citation>
    <scope>NUCLEOTIDE SEQUENCE [LARGE SCALE GENOMIC DNA]</scope>
    <source>
        <strain evidence="2 3">CV53</strain>
    </source>
</reference>
<dbReference type="InterPro" id="IPR034660">
    <property type="entry name" value="DinB/YfiT-like"/>
</dbReference>
<organism evidence="2 3">
    <name type="scientific">Mesobacillus foraminis</name>
    <dbReference type="NCBI Taxonomy" id="279826"/>
    <lineage>
        <taxon>Bacteria</taxon>
        <taxon>Bacillati</taxon>
        <taxon>Bacillota</taxon>
        <taxon>Bacilli</taxon>
        <taxon>Bacillales</taxon>
        <taxon>Bacillaceae</taxon>
        <taxon>Mesobacillus</taxon>
    </lineage>
</organism>
<dbReference type="Proteomes" id="UP000295689">
    <property type="component" value="Unassembled WGS sequence"/>
</dbReference>
<dbReference type="Pfam" id="PF12867">
    <property type="entry name" value="DinB_2"/>
    <property type="match status" value="1"/>
</dbReference>
<dbReference type="InterPro" id="IPR024775">
    <property type="entry name" value="DinB-like"/>
</dbReference>
<comment type="caution">
    <text evidence="2">The sequence shown here is derived from an EMBL/GenBank/DDBJ whole genome shotgun (WGS) entry which is preliminary data.</text>
</comment>
<dbReference type="Gene3D" id="1.20.120.450">
    <property type="entry name" value="dinb family like domain"/>
    <property type="match status" value="1"/>
</dbReference>
<proteinExistence type="predicted"/>
<evidence type="ECO:0000313" key="3">
    <source>
        <dbReference type="Proteomes" id="UP000295689"/>
    </source>
</evidence>
<dbReference type="EMBL" id="SLVV01000019">
    <property type="protein sequence ID" value="TCN18837.1"/>
    <property type="molecule type" value="Genomic_DNA"/>
</dbReference>
<feature type="domain" description="DinB-like" evidence="1">
    <location>
        <begin position="4"/>
        <end position="42"/>
    </location>
</feature>
<protein>
    <submittedName>
        <fullName evidence="2">DinB family protein</fullName>
    </submittedName>
</protein>
<dbReference type="AlphaFoldDB" id="A0A4R2AXQ0"/>
<accession>A0A4R2AXQ0</accession>
<keyword evidence="3" id="KW-1185">Reference proteome</keyword>
<evidence type="ECO:0000259" key="1">
    <source>
        <dbReference type="Pfam" id="PF12867"/>
    </source>
</evidence>
<sequence length="58" mass="6632">MLEQLQETRKKLMESFAGLSDLQLNQAPGSGSWSIAQVLHHVQQNRVLFYFPCKQGIE</sequence>
<gene>
    <name evidence="2" type="ORF">EV146_11938</name>
</gene>